<keyword evidence="4" id="KW-0732">Signal</keyword>
<dbReference type="Pfam" id="PF00001">
    <property type="entry name" value="7tm_1"/>
    <property type="match status" value="1"/>
</dbReference>
<dbReference type="PROSITE" id="PS50262">
    <property type="entry name" value="G_PROTEIN_RECEP_F1_2"/>
    <property type="match status" value="1"/>
</dbReference>
<evidence type="ECO:0000256" key="5">
    <source>
        <dbReference type="ARBA" id="ARBA00022989"/>
    </source>
</evidence>
<sequence length="544" mass="62023">MDLSMEQIEFHREFWFNGTEDEREQLGSEYRAKMEITDVLPPPNHENLQVLVMAGIYMLLFLLGTSGNVAVLTTIYHVARSNRGSLDNTLVYVIVLSCVDFGVCMSLPFTVIDQILGFWMFGTVICKLHALLENFGKILSSLIITAMSIDRYISVCHSQQKWLRSRRLAITILTGLALYAMITLCPFLWSFKARELVLFEKKTAPLKLTRMTIEKCTMVNISSFIFTIFTIYLFIFCYCLPLSLVAFFYAKLLKRLRQHARQFKSSRIPMMRISLYTLALACFYFLCWTPFWLATVYAVYLEYAGDKNGTLNGQLQARTLSNNFNSLTNLAEAPKMGVIMLITLLLIVYCLAESAAYFIHIDANEEQCFFDRVTAGTKMGVMFEVAEGGFLDIDVKIIGPDNKEIYRGERESSGKYTFAAHMDGPYTYCFGNQMSTMTPKVVMFSMEIAQPGQPIPSQAGQGANDSSADSLKLEEMVRELSSALTSVKHEQEYMEVRERVHRSINENTNSRVVLWAIFEAVVLASMTVGQIFYLKRFFEVRRVV</sequence>
<feature type="transmembrane region" description="Helical" evidence="9">
    <location>
        <begin position="168"/>
        <end position="189"/>
    </location>
</feature>
<accession>A0A498SP19</accession>
<dbReference type="SMART" id="SM01190">
    <property type="entry name" value="EMP24_GP25L"/>
    <property type="match status" value="1"/>
</dbReference>
<feature type="transmembrane region" description="Helical" evidence="9">
    <location>
        <begin position="512"/>
        <end position="534"/>
    </location>
</feature>
<keyword evidence="13" id="KW-1185">Reference proteome</keyword>
<evidence type="ECO:0008006" key="14">
    <source>
        <dbReference type="Google" id="ProtNLM"/>
    </source>
</evidence>
<proteinExistence type="inferred from homology"/>
<evidence type="ECO:0000256" key="1">
    <source>
        <dbReference type="ARBA" id="ARBA00004479"/>
    </source>
</evidence>
<evidence type="ECO:0000259" key="10">
    <source>
        <dbReference type="PROSITE" id="PS50262"/>
    </source>
</evidence>
<feature type="transmembrane region" description="Helical" evidence="9">
    <location>
        <begin position="50"/>
        <end position="78"/>
    </location>
</feature>
<dbReference type="GO" id="GO:0012505">
    <property type="term" value="C:endomembrane system"/>
    <property type="evidence" value="ECO:0007669"/>
    <property type="project" value="UniProtKB-SubCell"/>
</dbReference>
<evidence type="ECO:0000313" key="13">
    <source>
        <dbReference type="Proteomes" id="UP000276991"/>
    </source>
</evidence>
<evidence type="ECO:0000256" key="8">
    <source>
        <dbReference type="RuleBase" id="RU000688"/>
    </source>
</evidence>
<dbReference type="PANTHER" id="PTHR22811">
    <property type="entry name" value="TRANSMEMBRANE EMP24 DOMAIN-CONTAINING PROTEIN"/>
    <property type="match status" value="1"/>
</dbReference>
<keyword evidence="8" id="KW-0675">Receptor</keyword>
<evidence type="ECO:0000256" key="7">
    <source>
        <dbReference type="ARBA" id="ARBA00037847"/>
    </source>
</evidence>
<dbReference type="STRING" id="6277.A0A498SP19"/>
<dbReference type="InterPro" id="IPR000276">
    <property type="entry name" value="GPCR_Rhodpsn"/>
</dbReference>
<dbReference type="InterPro" id="IPR015720">
    <property type="entry name" value="Emp24-like"/>
</dbReference>
<feature type="transmembrane region" description="Helical" evidence="9">
    <location>
        <begin position="224"/>
        <end position="252"/>
    </location>
</feature>
<keyword evidence="8" id="KW-0807">Transducer</keyword>
<dbReference type="OrthoDB" id="6076970at2759"/>
<protein>
    <recommendedName>
        <fullName evidence="14">GOLD domain-containing protein</fullName>
    </recommendedName>
</protein>
<dbReference type="EMBL" id="UPTC01000912">
    <property type="protein sequence ID" value="VBB30552.1"/>
    <property type="molecule type" value="Genomic_DNA"/>
</dbReference>
<dbReference type="Pfam" id="PF01105">
    <property type="entry name" value="EMP24_GP25L"/>
    <property type="match status" value="1"/>
</dbReference>
<evidence type="ECO:0000256" key="6">
    <source>
        <dbReference type="ARBA" id="ARBA00023136"/>
    </source>
</evidence>
<reference evidence="12 13" key="1">
    <citation type="submission" date="2018-08" db="EMBL/GenBank/DDBJ databases">
        <authorList>
            <person name="Laetsch R D."/>
            <person name="Stevens L."/>
            <person name="Kumar S."/>
            <person name="Blaxter L. M."/>
        </authorList>
    </citation>
    <scope>NUCLEOTIDE SEQUENCE [LARGE SCALE GENOMIC DNA]</scope>
</reference>
<dbReference type="CDD" id="cd00637">
    <property type="entry name" value="7tm_classA_rhodopsin-like"/>
    <property type="match status" value="1"/>
</dbReference>
<dbReference type="PRINTS" id="PR00237">
    <property type="entry name" value="GPCRRHODOPSN"/>
</dbReference>
<dbReference type="PROSITE" id="PS00237">
    <property type="entry name" value="G_PROTEIN_RECEP_F1_1"/>
    <property type="match status" value="1"/>
</dbReference>
<dbReference type="Proteomes" id="UP000276991">
    <property type="component" value="Unassembled WGS sequence"/>
</dbReference>
<dbReference type="SUPFAM" id="SSF81321">
    <property type="entry name" value="Family A G protein-coupled receptor-like"/>
    <property type="match status" value="1"/>
</dbReference>
<keyword evidence="6 9" id="KW-0472">Membrane</keyword>
<dbReference type="GO" id="GO:0004930">
    <property type="term" value="F:G protein-coupled receptor activity"/>
    <property type="evidence" value="ECO:0007669"/>
    <property type="project" value="UniProtKB-KW"/>
</dbReference>
<evidence type="ECO:0000313" key="12">
    <source>
        <dbReference type="EMBL" id="VBB30552.1"/>
    </source>
</evidence>
<comment type="subcellular location">
    <subcellularLocation>
        <location evidence="7">Endomembrane system</location>
        <topology evidence="7">Single-pass membrane protein</topology>
    </subcellularLocation>
    <subcellularLocation>
        <location evidence="1">Membrane</location>
        <topology evidence="1">Single-pass type I membrane protein</topology>
    </subcellularLocation>
</comment>
<dbReference type="InterPro" id="IPR036598">
    <property type="entry name" value="GOLD_dom_sf"/>
</dbReference>
<feature type="transmembrane region" description="Helical" evidence="9">
    <location>
        <begin position="90"/>
        <end position="109"/>
    </location>
</feature>
<dbReference type="InterPro" id="IPR017452">
    <property type="entry name" value="GPCR_Rhodpsn_7TM"/>
</dbReference>
<evidence type="ECO:0000256" key="2">
    <source>
        <dbReference type="ARBA" id="ARBA00007104"/>
    </source>
</evidence>
<keyword evidence="5 9" id="KW-1133">Transmembrane helix</keyword>
<evidence type="ECO:0000256" key="3">
    <source>
        <dbReference type="ARBA" id="ARBA00022692"/>
    </source>
</evidence>
<evidence type="ECO:0000256" key="4">
    <source>
        <dbReference type="ARBA" id="ARBA00022729"/>
    </source>
</evidence>
<keyword evidence="3 8" id="KW-0812">Transmembrane</keyword>
<name>A0A498SP19_ACAVI</name>
<keyword evidence="8" id="KW-0297">G-protein coupled receptor</keyword>
<feature type="transmembrane region" description="Helical" evidence="9">
    <location>
        <begin position="273"/>
        <end position="300"/>
    </location>
</feature>
<feature type="domain" description="GOLD" evidence="11">
    <location>
        <begin position="366"/>
        <end position="448"/>
    </location>
</feature>
<evidence type="ECO:0000259" key="11">
    <source>
        <dbReference type="PROSITE" id="PS50866"/>
    </source>
</evidence>
<dbReference type="AlphaFoldDB" id="A0A498SP19"/>
<dbReference type="GO" id="GO:0016020">
    <property type="term" value="C:membrane"/>
    <property type="evidence" value="ECO:0007669"/>
    <property type="project" value="UniProtKB-SubCell"/>
</dbReference>
<comment type="similarity">
    <text evidence="2">Belongs to the EMP24/GP25L family.</text>
</comment>
<dbReference type="InterPro" id="IPR009038">
    <property type="entry name" value="GOLD_dom"/>
</dbReference>
<dbReference type="PROSITE" id="PS50866">
    <property type="entry name" value="GOLD"/>
    <property type="match status" value="1"/>
</dbReference>
<feature type="domain" description="G-protein coupled receptors family 1 profile" evidence="10">
    <location>
        <begin position="67"/>
        <end position="357"/>
    </location>
</feature>
<dbReference type="Gene3D" id="1.20.1070.10">
    <property type="entry name" value="Rhodopsin 7-helix transmembrane proteins"/>
    <property type="match status" value="1"/>
</dbReference>
<dbReference type="SUPFAM" id="SSF101576">
    <property type="entry name" value="Supernatant protein factor (SPF), C-terminal domain"/>
    <property type="match status" value="1"/>
</dbReference>
<feature type="transmembrane region" description="Helical" evidence="9">
    <location>
        <begin position="336"/>
        <end position="359"/>
    </location>
</feature>
<gene>
    <name evidence="12" type="ORF">NAV_LOCUS5343</name>
</gene>
<comment type="similarity">
    <text evidence="8">Belongs to the G-protein coupled receptor 1 family.</text>
</comment>
<evidence type="ECO:0000256" key="9">
    <source>
        <dbReference type="SAM" id="Phobius"/>
    </source>
</evidence>
<organism evidence="12 13">
    <name type="scientific">Acanthocheilonema viteae</name>
    <name type="common">Filarial nematode worm</name>
    <name type="synonym">Dipetalonema viteae</name>
    <dbReference type="NCBI Taxonomy" id="6277"/>
    <lineage>
        <taxon>Eukaryota</taxon>
        <taxon>Metazoa</taxon>
        <taxon>Ecdysozoa</taxon>
        <taxon>Nematoda</taxon>
        <taxon>Chromadorea</taxon>
        <taxon>Rhabditida</taxon>
        <taxon>Spirurina</taxon>
        <taxon>Spiruromorpha</taxon>
        <taxon>Filarioidea</taxon>
        <taxon>Onchocercidae</taxon>
        <taxon>Acanthocheilonema</taxon>
    </lineage>
</organism>